<dbReference type="RefSeq" id="WP_182386877.1">
    <property type="nucleotide sequence ID" value="NZ_CP059833.1"/>
</dbReference>
<dbReference type="EMBL" id="CP059833">
    <property type="protein sequence ID" value="QMV86062.1"/>
    <property type="molecule type" value="Genomic_DNA"/>
</dbReference>
<sequence>MTTTQPGTEQFSPSFEQMWAQRPLRLPKGIYGDAKIAGVCEGISARYQVDVTLVRIYFLLAAFFGGGVLAYLIAWLIMRRPDCQLSPIEAAIKPGGGHAPAEQRLGWWLLVAVLVLGLGTVGTSLIALIGSSTFITFAVTFGVWYLLHKRAPIA</sequence>
<evidence type="ECO:0000313" key="4">
    <source>
        <dbReference type="Proteomes" id="UP000515570"/>
    </source>
</evidence>
<feature type="domain" description="Phage shock protein PspC N-terminal" evidence="2">
    <location>
        <begin position="33"/>
        <end position="78"/>
    </location>
</feature>
<accession>A0A7G5FHH1</accession>
<keyword evidence="4" id="KW-1185">Reference proteome</keyword>
<proteinExistence type="predicted"/>
<evidence type="ECO:0000313" key="3">
    <source>
        <dbReference type="EMBL" id="QMV86062.1"/>
    </source>
</evidence>
<name>A0A7G5FHH1_9CORY</name>
<organism evidence="3 4">
    <name type="scientific">Corynebacterium hindlerae</name>
    <dbReference type="NCBI Taxonomy" id="699041"/>
    <lineage>
        <taxon>Bacteria</taxon>
        <taxon>Bacillati</taxon>
        <taxon>Actinomycetota</taxon>
        <taxon>Actinomycetes</taxon>
        <taxon>Mycobacteriales</taxon>
        <taxon>Corynebacteriaceae</taxon>
        <taxon>Corynebacterium</taxon>
    </lineage>
</organism>
<feature type="transmembrane region" description="Helical" evidence="1">
    <location>
        <begin position="128"/>
        <end position="147"/>
    </location>
</feature>
<keyword evidence="1" id="KW-0812">Transmembrane</keyword>
<dbReference type="Proteomes" id="UP000515570">
    <property type="component" value="Chromosome"/>
</dbReference>
<dbReference type="AlphaFoldDB" id="A0A7G5FHH1"/>
<gene>
    <name evidence="3" type="ORF">HW450_04925</name>
</gene>
<evidence type="ECO:0000256" key="1">
    <source>
        <dbReference type="SAM" id="Phobius"/>
    </source>
</evidence>
<reference evidence="3 4" key="1">
    <citation type="submission" date="2020-07" db="EMBL/GenBank/DDBJ databases">
        <title>non toxigenic Corynebacterium sp. nov from a clinical source.</title>
        <authorList>
            <person name="Bernier A.-M."/>
            <person name="Bernard K."/>
        </authorList>
    </citation>
    <scope>NUCLEOTIDE SEQUENCE [LARGE SCALE GENOMIC DNA]</scope>
    <source>
        <strain evidence="4">NML 93-0612</strain>
    </source>
</reference>
<dbReference type="Pfam" id="PF04024">
    <property type="entry name" value="PspC"/>
    <property type="match status" value="1"/>
</dbReference>
<protein>
    <submittedName>
        <fullName evidence="3">PspC domain-containing protein</fullName>
    </submittedName>
</protein>
<keyword evidence="1" id="KW-1133">Transmembrane helix</keyword>
<dbReference type="InterPro" id="IPR007168">
    <property type="entry name" value="Phageshock_PspC_N"/>
</dbReference>
<keyword evidence="1" id="KW-0472">Membrane</keyword>
<evidence type="ECO:0000259" key="2">
    <source>
        <dbReference type="Pfam" id="PF04024"/>
    </source>
</evidence>
<feature type="transmembrane region" description="Helical" evidence="1">
    <location>
        <begin position="56"/>
        <end position="78"/>
    </location>
</feature>